<keyword evidence="4" id="KW-1185">Reference proteome</keyword>
<evidence type="ECO:0000259" key="2">
    <source>
        <dbReference type="PROSITE" id="PS51205"/>
    </source>
</evidence>
<dbReference type="PRINTS" id="PR01415">
    <property type="entry name" value="ANKYRIN"/>
</dbReference>
<dbReference type="GO" id="GO:0000149">
    <property type="term" value="F:SNARE binding"/>
    <property type="evidence" value="ECO:0007669"/>
    <property type="project" value="TreeGrafter"/>
</dbReference>
<evidence type="ECO:0000256" key="1">
    <source>
        <dbReference type="PROSITE-ProRule" id="PRU00023"/>
    </source>
</evidence>
<dbReference type="GO" id="GO:0005769">
    <property type="term" value="C:early endosome"/>
    <property type="evidence" value="ECO:0007669"/>
    <property type="project" value="TreeGrafter"/>
</dbReference>
<dbReference type="GO" id="GO:0043005">
    <property type="term" value="C:neuron projection"/>
    <property type="evidence" value="ECO:0007669"/>
    <property type="project" value="TreeGrafter"/>
</dbReference>
<feature type="repeat" description="ANK" evidence="1">
    <location>
        <begin position="456"/>
        <end position="488"/>
    </location>
</feature>
<dbReference type="PROSITE" id="PS51205">
    <property type="entry name" value="VPS9"/>
    <property type="match status" value="1"/>
</dbReference>
<dbReference type="EMBL" id="JADYXP020000028">
    <property type="protein sequence ID" value="KAL0099194.1"/>
    <property type="molecule type" value="Genomic_DNA"/>
</dbReference>
<dbReference type="GO" id="GO:0005770">
    <property type="term" value="C:late endosome"/>
    <property type="evidence" value="ECO:0007669"/>
    <property type="project" value="TreeGrafter"/>
</dbReference>
<dbReference type="GO" id="GO:0005886">
    <property type="term" value="C:plasma membrane"/>
    <property type="evidence" value="ECO:0007669"/>
    <property type="project" value="TreeGrafter"/>
</dbReference>
<dbReference type="Gene3D" id="1.25.40.20">
    <property type="entry name" value="Ankyrin repeat-containing domain"/>
    <property type="match status" value="4"/>
</dbReference>
<dbReference type="GO" id="GO:0097422">
    <property type="term" value="C:tubular endosome"/>
    <property type="evidence" value="ECO:0007669"/>
    <property type="project" value="TreeGrafter"/>
</dbReference>
<dbReference type="SMART" id="SM00167">
    <property type="entry name" value="VPS9"/>
    <property type="match status" value="1"/>
</dbReference>
<accession>A0AAW2EA80</accession>
<dbReference type="AlphaFoldDB" id="A0AAW2EA80"/>
<feature type="repeat" description="ANK" evidence="1">
    <location>
        <begin position="522"/>
        <end position="543"/>
    </location>
</feature>
<dbReference type="SUPFAM" id="SSF109993">
    <property type="entry name" value="VPS9 domain"/>
    <property type="match status" value="1"/>
</dbReference>
<name>A0AAW2EA80_9HYME</name>
<keyword evidence="1" id="KW-0040">ANK repeat</keyword>
<gene>
    <name evidence="3" type="ORF">PUN28_020043</name>
</gene>
<feature type="domain" description="VPS9" evidence="2">
    <location>
        <begin position="240"/>
        <end position="376"/>
    </location>
</feature>
<sequence>MNPGYDEDLSENRFLQALRNEHDPTFQRAIREDWIICVPRSGSFANHTFQESDINAHILVPGGDLSIARFNCLNGREILLEDRVLHIEHGDASRYSSRLLFEEIFYSDDLRKYRVWCIERPLEARMHVSDNCVSVITNLQEAVNFLQAELPDKQLRDFETKIKDFLLVNKNLEDKSLQAQKDLVHQLYADCLEILLENVELKERAPSNKQYQWNVRVSLETYILYTLRDVLLKSLSTCTVTEDANLNKIIRNLDGIQLSDLRVRSDLQSRIHGGKIELSRLDYFATVLGKIECLRRTVNYVSRETSSSVTSDDLLPVLVFLVVNAGLSNWTAQLYFMRQFRLSTSSSYEADETGFLVTSLEAAIMHIKSGVTCGEDKRISNLEKYQLTDQTKYSSINYLFKCIENGNLSEVKRFLIYDSSNQVSDVALCHPLCTCATCERNWTKQRDLNACPKDDKGLTPLHVAVLCDQIVIVDFLLDRDIDINAIDSNGMTALHYACIKGHQNILLLMLHASADPALKDSRGNTPLHLAVDRGHENCVKALLYLSEHMRMSVDVNTANDNGDTPLHLAARWGYCTIVDILLEYGASCKTNKKGQTPLMVTYSATISELLKCNMMSGNICNGVALSQRRSLSQPHQSVPFQQRRRTTLENKNLSYPKNYANVMQHRMMDKLLAAITDGDVCLACYYLGLEIYRERPPSARANLCHHPLCDCERCSAIGEGKLDRKRRQRVIAINASNSLGETALHVASTTGRIKMVQLLLDAGANVNVMTKLEGRTPLHLACLNDHVDAAKLLLNCATCDVDAKDQNGDTPLHLATVASNVKSVGLLIRHGASTSTRNLQNRTPLQQAEEILYAGFSTNRADILKILKQNSVQSASD</sequence>
<dbReference type="PROSITE" id="PS50088">
    <property type="entry name" value="ANK_REPEAT"/>
    <property type="match status" value="7"/>
</dbReference>
<dbReference type="GO" id="GO:0005085">
    <property type="term" value="F:guanyl-nucleotide exchange factor activity"/>
    <property type="evidence" value="ECO:0007669"/>
    <property type="project" value="TreeGrafter"/>
</dbReference>
<proteinExistence type="predicted"/>
<dbReference type="InterPro" id="IPR051248">
    <property type="entry name" value="UPF0507/Ank_repeat_27"/>
</dbReference>
<dbReference type="Gene3D" id="1.20.1050.80">
    <property type="entry name" value="VPS9 domain"/>
    <property type="match status" value="1"/>
</dbReference>
<dbReference type="Pfam" id="PF12796">
    <property type="entry name" value="Ank_2"/>
    <property type="match status" value="2"/>
</dbReference>
<reference evidence="3 4" key="1">
    <citation type="submission" date="2023-03" db="EMBL/GenBank/DDBJ databases">
        <title>High recombination rates correlate with genetic variation in Cardiocondyla obscurior ants.</title>
        <authorList>
            <person name="Errbii M."/>
        </authorList>
    </citation>
    <scope>NUCLEOTIDE SEQUENCE [LARGE SCALE GENOMIC DNA]</scope>
    <source>
        <strain evidence="3">Alpha-2009</strain>
        <tissue evidence="3">Whole body</tissue>
    </source>
</reference>
<dbReference type="PANTHER" id="PTHR24170:SF2">
    <property type="entry name" value="ANKYRIN REPEAT DOMAIN-CONTAINING PROTEIN 27"/>
    <property type="match status" value="1"/>
</dbReference>
<dbReference type="InterPro" id="IPR037191">
    <property type="entry name" value="VPS9_dom_sf"/>
</dbReference>
<comment type="caution">
    <text evidence="3">The sequence shown here is derived from an EMBL/GenBank/DDBJ whole genome shotgun (WGS) entry which is preliminary data.</text>
</comment>
<feature type="repeat" description="ANK" evidence="1">
    <location>
        <begin position="489"/>
        <end position="521"/>
    </location>
</feature>
<feature type="repeat" description="ANK" evidence="1">
    <location>
        <begin position="561"/>
        <end position="593"/>
    </location>
</feature>
<dbReference type="SMART" id="SM00248">
    <property type="entry name" value="ANK"/>
    <property type="match status" value="7"/>
</dbReference>
<dbReference type="InterPro" id="IPR036770">
    <property type="entry name" value="Ankyrin_rpt-contain_sf"/>
</dbReference>
<dbReference type="InterPro" id="IPR003123">
    <property type="entry name" value="VPS9"/>
</dbReference>
<dbReference type="PANTHER" id="PTHR24170">
    <property type="entry name" value="ANKYRIN REPEAT DOMAIN-CONTAINING PROTEIN 27"/>
    <property type="match status" value="1"/>
</dbReference>
<protein>
    <recommendedName>
        <fullName evidence="2">VPS9 domain-containing protein</fullName>
    </recommendedName>
</protein>
<dbReference type="Pfam" id="PF02204">
    <property type="entry name" value="VPS9"/>
    <property type="match status" value="1"/>
</dbReference>
<feature type="repeat" description="ANK" evidence="1">
    <location>
        <begin position="807"/>
        <end position="839"/>
    </location>
</feature>
<dbReference type="GO" id="GO:0048812">
    <property type="term" value="P:neuron projection morphogenesis"/>
    <property type="evidence" value="ECO:0007669"/>
    <property type="project" value="TreeGrafter"/>
</dbReference>
<evidence type="ECO:0000313" key="3">
    <source>
        <dbReference type="EMBL" id="KAL0099194.1"/>
    </source>
</evidence>
<dbReference type="GO" id="GO:0045022">
    <property type="term" value="P:early endosome to late endosome transport"/>
    <property type="evidence" value="ECO:0007669"/>
    <property type="project" value="TreeGrafter"/>
</dbReference>
<dbReference type="Pfam" id="PF13857">
    <property type="entry name" value="Ank_5"/>
    <property type="match status" value="1"/>
</dbReference>
<evidence type="ECO:0000313" key="4">
    <source>
        <dbReference type="Proteomes" id="UP001430953"/>
    </source>
</evidence>
<feature type="repeat" description="ANK" evidence="1">
    <location>
        <begin position="773"/>
        <end position="795"/>
    </location>
</feature>
<organism evidence="3 4">
    <name type="scientific">Cardiocondyla obscurior</name>
    <dbReference type="NCBI Taxonomy" id="286306"/>
    <lineage>
        <taxon>Eukaryota</taxon>
        <taxon>Metazoa</taxon>
        <taxon>Ecdysozoa</taxon>
        <taxon>Arthropoda</taxon>
        <taxon>Hexapoda</taxon>
        <taxon>Insecta</taxon>
        <taxon>Pterygota</taxon>
        <taxon>Neoptera</taxon>
        <taxon>Endopterygota</taxon>
        <taxon>Hymenoptera</taxon>
        <taxon>Apocrita</taxon>
        <taxon>Aculeata</taxon>
        <taxon>Formicoidea</taxon>
        <taxon>Formicidae</taxon>
        <taxon>Myrmicinae</taxon>
        <taxon>Cardiocondyla</taxon>
    </lineage>
</organism>
<dbReference type="InterPro" id="IPR002110">
    <property type="entry name" value="Ankyrin_rpt"/>
</dbReference>
<feature type="repeat" description="ANK" evidence="1">
    <location>
        <begin position="739"/>
        <end position="771"/>
    </location>
</feature>
<dbReference type="PROSITE" id="PS50297">
    <property type="entry name" value="ANK_REP_REGION"/>
    <property type="match status" value="7"/>
</dbReference>
<dbReference type="GO" id="GO:0030133">
    <property type="term" value="C:transport vesicle"/>
    <property type="evidence" value="ECO:0007669"/>
    <property type="project" value="TreeGrafter"/>
</dbReference>
<dbReference type="Pfam" id="PF00023">
    <property type="entry name" value="Ank"/>
    <property type="match status" value="1"/>
</dbReference>
<dbReference type="Proteomes" id="UP001430953">
    <property type="component" value="Unassembled WGS sequence"/>
</dbReference>
<dbReference type="SUPFAM" id="SSF48403">
    <property type="entry name" value="Ankyrin repeat"/>
    <property type="match status" value="2"/>
</dbReference>
<dbReference type="CDD" id="cd22885">
    <property type="entry name" value="ANKRD27_zf1"/>
    <property type="match status" value="1"/>
</dbReference>